<keyword evidence="1 2" id="KW-0238">DNA-binding</keyword>
<gene>
    <name evidence="4" type="ORF">D3874_11990</name>
</gene>
<evidence type="ECO:0000256" key="2">
    <source>
        <dbReference type="PROSITE-ProRule" id="PRU00335"/>
    </source>
</evidence>
<protein>
    <submittedName>
        <fullName evidence="4">TetR/AcrR family transcriptional regulator</fullName>
    </submittedName>
</protein>
<evidence type="ECO:0000259" key="3">
    <source>
        <dbReference type="PROSITE" id="PS50977"/>
    </source>
</evidence>
<sequence length="209" mass="23095">MADSGQGIRRRPQQARAQARMQRILDEAAALIAQKGSEQVKMSEIAERAEVPIGSVYQFFPDKTAIIRTLAEVYMARIRAGLVAGLADIASPAEALERIGSLFDDYYALFLSEPVLRDIWGGTQGDKLIQDLDIADSRENGQAVFDTLKRFVGVPDRPRFKTACFLVLHLTGAAVRMAIAVERKEGKRLVEEYKALMVRELGAFLKGPA</sequence>
<dbReference type="InterPro" id="IPR041674">
    <property type="entry name" value="TetR_C_22"/>
</dbReference>
<evidence type="ECO:0000256" key="1">
    <source>
        <dbReference type="ARBA" id="ARBA00023125"/>
    </source>
</evidence>
<comment type="caution">
    <text evidence="4">The sequence shown here is derived from an EMBL/GenBank/DDBJ whole genome shotgun (WGS) entry which is preliminary data.</text>
</comment>
<dbReference type="OrthoDB" id="9808189at2"/>
<dbReference type="RefSeq" id="WP_119778289.1">
    <property type="nucleotide sequence ID" value="NZ_QYUK01000011.1"/>
</dbReference>
<dbReference type="Proteomes" id="UP000284605">
    <property type="component" value="Unassembled WGS sequence"/>
</dbReference>
<dbReference type="PANTHER" id="PTHR30055:SF226">
    <property type="entry name" value="HTH-TYPE TRANSCRIPTIONAL REGULATOR PKSA"/>
    <property type="match status" value="1"/>
</dbReference>
<dbReference type="InterPro" id="IPR050109">
    <property type="entry name" value="HTH-type_TetR-like_transc_reg"/>
</dbReference>
<feature type="DNA-binding region" description="H-T-H motif" evidence="2">
    <location>
        <begin position="41"/>
        <end position="60"/>
    </location>
</feature>
<dbReference type="GO" id="GO:0000976">
    <property type="term" value="F:transcription cis-regulatory region binding"/>
    <property type="evidence" value="ECO:0007669"/>
    <property type="project" value="TreeGrafter"/>
</dbReference>
<name>A0A418WC85_9PROT</name>
<evidence type="ECO:0000313" key="5">
    <source>
        <dbReference type="Proteomes" id="UP000284605"/>
    </source>
</evidence>
<dbReference type="PROSITE" id="PS50977">
    <property type="entry name" value="HTH_TETR_2"/>
    <property type="match status" value="1"/>
</dbReference>
<proteinExistence type="predicted"/>
<dbReference type="Gene3D" id="1.10.357.10">
    <property type="entry name" value="Tetracycline Repressor, domain 2"/>
    <property type="match status" value="1"/>
</dbReference>
<accession>A0A418WC85</accession>
<keyword evidence="5" id="KW-1185">Reference proteome</keyword>
<dbReference type="Pfam" id="PF00440">
    <property type="entry name" value="TetR_N"/>
    <property type="match status" value="1"/>
</dbReference>
<organism evidence="4 5">
    <name type="scientific">Oleomonas cavernae</name>
    <dbReference type="NCBI Taxonomy" id="2320859"/>
    <lineage>
        <taxon>Bacteria</taxon>
        <taxon>Pseudomonadati</taxon>
        <taxon>Pseudomonadota</taxon>
        <taxon>Alphaproteobacteria</taxon>
        <taxon>Acetobacterales</taxon>
        <taxon>Acetobacteraceae</taxon>
        <taxon>Oleomonas</taxon>
    </lineage>
</organism>
<dbReference type="InterPro" id="IPR001647">
    <property type="entry name" value="HTH_TetR"/>
</dbReference>
<dbReference type="AlphaFoldDB" id="A0A418WC85"/>
<reference evidence="4 5" key="1">
    <citation type="submission" date="2018-09" db="EMBL/GenBank/DDBJ databases">
        <authorList>
            <person name="Zhu H."/>
        </authorList>
    </citation>
    <scope>NUCLEOTIDE SEQUENCE [LARGE SCALE GENOMIC DNA]</scope>
    <source>
        <strain evidence="4 5">K1W22B-8</strain>
    </source>
</reference>
<dbReference type="GO" id="GO:0003700">
    <property type="term" value="F:DNA-binding transcription factor activity"/>
    <property type="evidence" value="ECO:0007669"/>
    <property type="project" value="TreeGrafter"/>
</dbReference>
<dbReference type="PRINTS" id="PR00455">
    <property type="entry name" value="HTHTETR"/>
</dbReference>
<dbReference type="SUPFAM" id="SSF46689">
    <property type="entry name" value="Homeodomain-like"/>
    <property type="match status" value="1"/>
</dbReference>
<dbReference type="InterPro" id="IPR009057">
    <property type="entry name" value="Homeodomain-like_sf"/>
</dbReference>
<feature type="domain" description="HTH tetR-type" evidence="3">
    <location>
        <begin position="18"/>
        <end position="78"/>
    </location>
</feature>
<dbReference type="EMBL" id="QYUK01000011">
    <property type="protein sequence ID" value="RJF87653.1"/>
    <property type="molecule type" value="Genomic_DNA"/>
</dbReference>
<dbReference type="Pfam" id="PF17928">
    <property type="entry name" value="TetR_C_22"/>
    <property type="match status" value="1"/>
</dbReference>
<dbReference type="PANTHER" id="PTHR30055">
    <property type="entry name" value="HTH-TYPE TRANSCRIPTIONAL REGULATOR RUTR"/>
    <property type="match status" value="1"/>
</dbReference>
<evidence type="ECO:0000313" key="4">
    <source>
        <dbReference type="EMBL" id="RJF87653.1"/>
    </source>
</evidence>